<proteinExistence type="predicted"/>
<evidence type="ECO:0000256" key="2">
    <source>
        <dbReference type="ARBA" id="ARBA00023315"/>
    </source>
</evidence>
<feature type="domain" description="N-acetyltransferase" evidence="3">
    <location>
        <begin position="5"/>
        <end position="150"/>
    </location>
</feature>
<protein>
    <recommendedName>
        <fullName evidence="3">N-acetyltransferase domain-containing protein</fullName>
    </recommendedName>
</protein>
<sequence length="150" mass="16857">MLSDVVIRKAQTSDIDSMVALISIIFSLEADFQVDVAKQRRALEMFFEYSSGRCLFVAEYQQNVIGMCSAQLLLSTAEGGWKALVEDVVIAREYQRLGIGGKMLSVLEEWAVGQGAKRLDLLADLNNSKGLSFYHKMHWHKTNLIALQKK</sequence>
<dbReference type="PROSITE" id="PS51186">
    <property type="entry name" value="GNAT"/>
    <property type="match status" value="1"/>
</dbReference>
<dbReference type="EMBL" id="CP155571">
    <property type="protein sequence ID" value="XFO73580.1"/>
    <property type="molecule type" value="Genomic_DNA"/>
</dbReference>
<dbReference type="PANTHER" id="PTHR43877">
    <property type="entry name" value="AMINOALKYLPHOSPHONATE N-ACETYLTRANSFERASE-RELATED-RELATED"/>
    <property type="match status" value="1"/>
</dbReference>
<evidence type="ECO:0000256" key="1">
    <source>
        <dbReference type="ARBA" id="ARBA00022679"/>
    </source>
</evidence>
<evidence type="ECO:0000313" key="5">
    <source>
        <dbReference type="Proteomes" id="UP000216052"/>
    </source>
</evidence>
<evidence type="ECO:0000259" key="3">
    <source>
        <dbReference type="PROSITE" id="PS51186"/>
    </source>
</evidence>
<dbReference type="SUPFAM" id="SSF55729">
    <property type="entry name" value="Acyl-CoA N-acyltransferases (Nat)"/>
    <property type="match status" value="1"/>
</dbReference>
<dbReference type="PANTHER" id="PTHR43877:SF2">
    <property type="entry name" value="AMINOALKYLPHOSPHONATE N-ACETYLTRANSFERASE-RELATED"/>
    <property type="match status" value="1"/>
</dbReference>
<organism evidence="4 5">
    <name type="scientific">Sporomusa acidovorans (strain ATCC 49682 / DSM 3132 / Mol)</name>
    <dbReference type="NCBI Taxonomy" id="1123286"/>
    <lineage>
        <taxon>Bacteria</taxon>
        <taxon>Bacillati</taxon>
        <taxon>Bacillota</taxon>
        <taxon>Negativicutes</taxon>
        <taxon>Selenomonadales</taxon>
        <taxon>Sporomusaceae</taxon>
        <taxon>Sporomusa</taxon>
    </lineage>
</organism>
<gene>
    <name evidence="4" type="ORF">SPACI_036870</name>
</gene>
<accession>A0ABZ3J5N4</accession>
<dbReference type="RefSeq" id="WP_093795923.1">
    <property type="nucleotide sequence ID" value="NZ_CP155571.1"/>
</dbReference>
<dbReference type="InterPro" id="IPR016181">
    <property type="entry name" value="Acyl_CoA_acyltransferase"/>
</dbReference>
<dbReference type="InterPro" id="IPR050832">
    <property type="entry name" value="Bact_Acetyltransf"/>
</dbReference>
<reference evidence="4" key="1">
    <citation type="submission" date="2024-05" db="EMBL/GenBank/DDBJ databases">
        <title>Isolation and characterization of Sporomusa carbonis sp. nov., a carboxydotrophic hydrogenogen in the genus of Sporomusa isolated from a charcoal burning pile.</title>
        <authorList>
            <person name="Boeer T."/>
            <person name="Rosenbaum F."/>
            <person name="Eysell L."/>
            <person name="Mueller V."/>
            <person name="Daniel R."/>
            <person name="Poehlein A."/>
        </authorList>
    </citation>
    <scope>NUCLEOTIDE SEQUENCE [LARGE SCALE GENOMIC DNA]</scope>
    <source>
        <strain evidence="4">DSM 3132</strain>
    </source>
</reference>
<dbReference type="Gene3D" id="3.40.630.30">
    <property type="match status" value="1"/>
</dbReference>
<name>A0ABZ3J5N4_SPOA4</name>
<dbReference type="InterPro" id="IPR000182">
    <property type="entry name" value="GNAT_dom"/>
</dbReference>
<dbReference type="Pfam" id="PF00583">
    <property type="entry name" value="Acetyltransf_1"/>
    <property type="match status" value="1"/>
</dbReference>
<evidence type="ECO:0000313" key="4">
    <source>
        <dbReference type="EMBL" id="XFO73580.1"/>
    </source>
</evidence>
<keyword evidence="1" id="KW-0808">Transferase</keyword>
<dbReference type="Proteomes" id="UP000216052">
    <property type="component" value="Chromosome"/>
</dbReference>
<dbReference type="CDD" id="cd04301">
    <property type="entry name" value="NAT_SF"/>
    <property type="match status" value="1"/>
</dbReference>
<keyword evidence="5" id="KW-1185">Reference proteome</keyword>
<keyword evidence="2" id="KW-0012">Acyltransferase</keyword>